<feature type="transmembrane region" description="Helical" evidence="5">
    <location>
        <begin position="68"/>
        <end position="88"/>
    </location>
</feature>
<dbReference type="InterPro" id="IPR052522">
    <property type="entry name" value="ABC-2_transport_permease"/>
</dbReference>
<proteinExistence type="inferred from homology"/>
<evidence type="ECO:0000313" key="8">
    <source>
        <dbReference type="EMBL" id="GER00867.1"/>
    </source>
</evidence>
<dbReference type="GO" id="GO:0043190">
    <property type="term" value="C:ATP-binding cassette (ABC) transporter complex"/>
    <property type="evidence" value="ECO:0007669"/>
    <property type="project" value="InterPro"/>
</dbReference>
<dbReference type="Proteomes" id="UP000325187">
    <property type="component" value="Unassembled WGS sequence"/>
</dbReference>
<evidence type="ECO:0000313" key="9">
    <source>
        <dbReference type="Proteomes" id="UP000322084"/>
    </source>
</evidence>
<feature type="transmembrane region" description="Helical" evidence="5">
    <location>
        <begin position="221"/>
        <end position="239"/>
    </location>
</feature>
<keyword evidence="4 5" id="KW-0472">Membrane</keyword>
<comment type="caution">
    <text evidence="7">The sequence shown here is derived from an EMBL/GenBank/DDBJ whole genome shotgun (WGS) entry which is preliminary data.</text>
</comment>
<name>A0A5A7MRY5_9PROT</name>
<feature type="domain" description="ABC transmembrane type-2" evidence="6">
    <location>
        <begin position="38"/>
        <end position="276"/>
    </location>
</feature>
<dbReference type="AlphaFoldDB" id="A0A5A7MRY5"/>
<evidence type="ECO:0000256" key="1">
    <source>
        <dbReference type="ARBA" id="ARBA00004141"/>
    </source>
</evidence>
<organism evidence="7 9">
    <name type="scientific">Iodidimonas gelatinilytica</name>
    <dbReference type="NCBI Taxonomy" id="1236966"/>
    <lineage>
        <taxon>Bacteria</taxon>
        <taxon>Pseudomonadati</taxon>
        <taxon>Pseudomonadota</taxon>
        <taxon>Alphaproteobacteria</taxon>
        <taxon>Iodidimonadales</taxon>
        <taxon>Iodidimonadaceae</taxon>
        <taxon>Iodidimonas</taxon>
    </lineage>
</organism>
<protein>
    <recommendedName>
        <fullName evidence="5">Transport permease protein</fullName>
    </recommendedName>
</protein>
<dbReference type="EMBL" id="BKCM01000006">
    <property type="protein sequence ID" value="GER00867.1"/>
    <property type="molecule type" value="Genomic_DNA"/>
</dbReference>
<reference evidence="9 10" key="1">
    <citation type="submission" date="2019-09" db="EMBL/GenBank/DDBJ databases">
        <title>NBRP : Genome information of microbial organism related human and environment.</title>
        <authorList>
            <person name="Hattori M."/>
            <person name="Oshima K."/>
            <person name="Inaba H."/>
            <person name="Suda W."/>
            <person name="Sakamoto M."/>
            <person name="Iino T."/>
            <person name="Kitahara M."/>
            <person name="Oshida Y."/>
            <person name="Iida T."/>
            <person name="Kudo T."/>
            <person name="Itoh T."/>
            <person name="Ohkuma M."/>
        </authorList>
    </citation>
    <scope>NUCLEOTIDE SEQUENCE [LARGE SCALE GENOMIC DNA]</scope>
    <source>
        <strain evidence="7 9">Hi-2</strain>
        <strain evidence="8 10">Mie-1</strain>
    </source>
</reference>
<dbReference type="RefSeq" id="WP_210431831.1">
    <property type="nucleotide sequence ID" value="NZ_BKCL01000008.1"/>
</dbReference>
<dbReference type="PIRSF" id="PIRSF006648">
    <property type="entry name" value="DrrB"/>
    <property type="match status" value="1"/>
</dbReference>
<feature type="transmembrane region" description="Helical" evidence="5">
    <location>
        <begin position="123"/>
        <end position="147"/>
    </location>
</feature>
<evidence type="ECO:0000313" key="7">
    <source>
        <dbReference type="EMBL" id="GEQ98721.1"/>
    </source>
</evidence>
<dbReference type="EMBL" id="BKCL01000008">
    <property type="protein sequence ID" value="GEQ98721.1"/>
    <property type="molecule type" value="Genomic_DNA"/>
</dbReference>
<comment type="similarity">
    <text evidence="5">Belongs to the ABC-2 integral membrane protein family.</text>
</comment>
<dbReference type="Proteomes" id="UP000322084">
    <property type="component" value="Unassembled WGS sequence"/>
</dbReference>
<comment type="subcellular location">
    <subcellularLocation>
        <location evidence="5">Cell inner membrane</location>
        <topology evidence="5">Multi-pass membrane protein</topology>
    </subcellularLocation>
    <subcellularLocation>
        <location evidence="1">Membrane</location>
        <topology evidence="1">Multi-pass membrane protein</topology>
    </subcellularLocation>
</comment>
<dbReference type="PROSITE" id="PS51012">
    <property type="entry name" value="ABC_TM2"/>
    <property type="match status" value="1"/>
</dbReference>
<evidence type="ECO:0000313" key="10">
    <source>
        <dbReference type="Proteomes" id="UP000325187"/>
    </source>
</evidence>
<keyword evidence="10" id="KW-1185">Reference proteome</keyword>
<feature type="transmembrane region" description="Helical" evidence="5">
    <location>
        <begin position="39"/>
        <end position="62"/>
    </location>
</feature>
<feature type="transmembrane region" description="Helical" evidence="5">
    <location>
        <begin position="159"/>
        <end position="182"/>
    </location>
</feature>
<keyword evidence="5" id="KW-0813">Transport</keyword>
<sequence length="281" mass="30521">MTMRAINDIHKPGSRRIGRINGLGLWTVYEKEVRRFLKVWMQTIGAPAVQAILFFLIFAVVLGGSDRVTTSVAYTQFLAPGLIIMALLQNSFANTSSSLIIAKVQGTIVDVLMPPLSPAELTLGFVAGGVTRGLTICAVLIGCFALLPIPAIMITHPLAILYFGAGAAIMLSLMGILTGIWAEKFDHVATITNFIVGPLTLLSGTFYSIDRLKEKMGSGAQWLEPILAFNPFFYMIDGFRYGFIGEADSSVMTGAMVIAGIDVLLWVITWRALKSGWRLKS</sequence>
<keyword evidence="2 5" id="KW-0812">Transmembrane</keyword>
<dbReference type="InterPro" id="IPR013525">
    <property type="entry name" value="ABC2_TM"/>
</dbReference>
<feature type="transmembrane region" description="Helical" evidence="5">
    <location>
        <begin position="251"/>
        <end position="273"/>
    </location>
</feature>
<feature type="transmembrane region" description="Helical" evidence="5">
    <location>
        <begin position="188"/>
        <end position="209"/>
    </location>
</feature>
<dbReference type="PANTHER" id="PTHR43332">
    <property type="entry name" value="INNER MEMBRANE TRANSPORT PERMEASE YADH-RELATED"/>
    <property type="match status" value="1"/>
</dbReference>
<evidence type="ECO:0000256" key="3">
    <source>
        <dbReference type="ARBA" id="ARBA00022989"/>
    </source>
</evidence>
<accession>A0A5A7MYB4</accession>
<gene>
    <name evidence="7" type="ORF">JCM17844_23580</name>
    <name evidence="8" type="ORF">JCM17845_14900</name>
</gene>
<evidence type="ECO:0000256" key="4">
    <source>
        <dbReference type="ARBA" id="ARBA00023136"/>
    </source>
</evidence>
<evidence type="ECO:0000256" key="2">
    <source>
        <dbReference type="ARBA" id="ARBA00022692"/>
    </source>
</evidence>
<evidence type="ECO:0000259" key="6">
    <source>
        <dbReference type="PROSITE" id="PS51012"/>
    </source>
</evidence>
<keyword evidence="3 5" id="KW-1133">Transmembrane helix</keyword>
<dbReference type="InterPro" id="IPR047817">
    <property type="entry name" value="ABC2_TM_bact-type"/>
</dbReference>
<dbReference type="PANTHER" id="PTHR43332:SF2">
    <property type="entry name" value="INNER MEMBRANE TRANSPORT PERMEASE YADH"/>
    <property type="match status" value="1"/>
</dbReference>
<dbReference type="Pfam" id="PF01061">
    <property type="entry name" value="ABC2_membrane"/>
    <property type="match status" value="1"/>
</dbReference>
<evidence type="ECO:0000256" key="5">
    <source>
        <dbReference type="RuleBase" id="RU361157"/>
    </source>
</evidence>
<accession>A0A5A7MRY5</accession>
<dbReference type="InterPro" id="IPR000412">
    <property type="entry name" value="ABC_2_transport"/>
</dbReference>
<dbReference type="GO" id="GO:0140359">
    <property type="term" value="F:ABC-type transporter activity"/>
    <property type="evidence" value="ECO:0007669"/>
    <property type="project" value="InterPro"/>
</dbReference>
<keyword evidence="5" id="KW-1003">Cell membrane</keyword>